<dbReference type="GO" id="GO:0004497">
    <property type="term" value="F:monooxygenase activity"/>
    <property type="evidence" value="ECO:0007669"/>
    <property type="project" value="UniProtKB-KW"/>
</dbReference>
<protein>
    <submittedName>
        <fullName evidence="10">Cytochrome P450 alkane hydroxylase</fullName>
    </submittedName>
</protein>
<dbReference type="Proteomes" id="UP000758603">
    <property type="component" value="Unassembled WGS sequence"/>
</dbReference>
<evidence type="ECO:0000256" key="7">
    <source>
        <dbReference type="PIRSR" id="PIRSR602401-1"/>
    </source>
</evidence>
<proteinExistence type="inferred from homology"/>
<evidence type="ECO:0000313" key="10">
    <source>
        <dbReference type="EMBL" id="KAH6648933.1"/>
    </source>
</evidence>
<feature type="transmembrane region" description="Helical" evidence="9">
    <location>
        <begin position="12"/>
        <end position="29"/>
    </location>
</feature>
<dbReference type="PRINTS" id="PR00463">
    <property type="entry name" value="EP450I"/>
</dbReference>
<dbReference type="GeneID" id="70133926"/>
<gene>
    <name evidence="10" type="ORF">BKA67DRAFT_594284</name>
</gene>
<keyword evidence="9" id="KW-1133">Transmembrane helix</keyword>
<dbReference type="PANTHER" id="PTHR24287:SF5">
    <property type="entry name" value="P450, PUTATIVE (EUROFUNG)-RELATED"/>
    <property type="match status" value="1"/>
</dbReference>
<evidence type="ECO:0000256" key="4">
    <source>
        <dbReference type="ARBA" id="ARBA00023002"/>
    </source>
</evidence>
<organism evidence="10 11">
    <name type="scientific">Truncatella angustata</name>
    <dbReference type="NCBI Taxonomy" id="152316"/>
    <lineage>
        <taxon>Eukaryota</taxon>
        <taxon>Fungi</taxon>
        <taxon>Dikarya</taxon>
        <taxon>Ascomycota</taxon>
        <taxon>Pezizomycotina</taxon>
        <taxon>Sordariomycetes</taxon>
        <taxon>Xylariomycetidae</taxon>
        <taxon>Amphisphaeriales</taxon>
        <taxon>Sporocadaceae</taxon>
        <taxon>Truncatella</taxon>
    </lineage>
</organism>
<comment type="cofactor">
    <cofactor evidence="1 7">
        <name>heme</name>
        <dbReference type="ChEBI" id="CHEBI:30413"/>
    </cofactor>
</comment>
<comment type="similarity">
    <text evidence="2 8">Belongs to the cytochrome P450 family.</text>
</comment>
<dbReference type="OrthoDB" id="1470350at2759"/>
<dbReference type="InterPro" id="IPR036396">
    <property type="entry name" value="Cyt_P450_sf"/>
</dbReference>
<keyword evidence="3 7" id="KW-0479">Metal-binding</keyword>
<evidence type="ECO:0000256" key="2">
    <source>
        <dbReference type="ARBA" id="ARBA00010617"/>
    </source>
</evidence>
<dbReference type="InterPro" id="IPR017972">
    <property type="entry name" value="Cyt_P450_CS"/>
</dbReference>
<dbReference type="CDD" id="cd11063">
    <property type="entry name" value="CYP52"/>
    <property type="match status" value="1"/>
</dbReference>
<dbReference type="InterPro" id="IPR001128">
    <property type="entry name" value="Cyt_P450"/>
</dbReference>
<dbReference type="GO" id="GO:0005506">
    <property type="term" value="F:iron ion binding"/>
    <property type="evidence" value="ECO:0007669"/>
    <property type="project" value="InterPro"/>
</dbReference>
<comment type="caution">
    <text evidence="10">The sequence shown here is derived from an EMBL/GenBank/DDBJ whole genome shotgun (WGS) entry which is preliminary data.</text>
</comment>
<feature type="binding site" description="axial binding residue" evidence="7">
    <location>
        <position position="459"/>
    </location>
    <ligand>
        <name>heme</name>
        <dbReference type="ChEBI" id="CHEBI:30413"/>
    </ligand>
    <ligandPart>
        <name>Fe</name>
        <dbReference type="ChEBI" id="CHEBI:18248"/>
    </ligandPart>
</feature>
<dbReference type="InterPro" id="IPR002401">
    <property type="entry name" value="Cyt_P450_E_grp-I"/>
</dbReference>
<dbReference type="PROSITE" id="PS00086">
    <property type="entry name" value="CYTOCHROME_P450"/>
    <property type="match status" value="1"/>
</dbReference>
<keyword evidence="11" id="KW-1185">Reference proteome</keyword>
<evidence type="ECO:0000256" key="9">
    <source>
        <dbReference type="SAM" id="Phobius"/>
    </source>
</evidence>
<evidence type="ECO:0000256" key="8">
    <source>
        <dbReference type="RuleBase" id="RU000461"/>
    </source>
</evidence>
<dbReference type="GO" id="GO:0016705">
    <property type="term" value="F:oxidoreductase activity, acting on paired donors, with incorporation or reduction of molecular oxygen"/>
    <property type="evidence" value="ECO:0007669"/>
    <property type="project" value="InterPro"/>
</dbReference>
<accession>A0A9P8UFL9</accession>
<evidence type="ECO:0000256" key="3">
    <source>
        <dbReference type="ARBA" id="ARBA00022723"/>
    </source>
</evidence>
<sequence length="511" mass="58267">MITVLAPDLTPSHAGLIAVIAIVVVHLFLRLRYAAKVRRAGGMHAPSLARDPFTALSWMLRIGRAQVQNRIHEAFRDMFQNYTTSQIPNAVEINLSGTRRYIFTQEPSHIKTILTGKFGAFGKGEDFHRVWKPFLGDSIFTTDEQQWQESRSLIRPMFVKTRLNDVAIFEKCTEVMLSQFPPPGTTFDIQDLFYRMTIDTITAFLLGESVGSLENPRNEFAAAFSEVQRDQMTFQLLMPVEKFIPRGRYKRGIKVMENFIAPFVEKALLLRDDELENMSKSDNNFTFLHALISHTRNPTVIRDQIMSVLLAGRDTTAATMSWCLYELARNPKVYTKIREEVIASCGTSRAPNYEELKNMRYLNHTLNETLRLYPAVPINVRSAKTDSSLAGPNPSHPDITVVAGDTIFYSTFLMQRRPDLYPPPSSTFAPVDQFSPDRWEHWQPKPWQFVPFNGGPRICIGQQFALVEMGFVLSRMMQRYERIESRDCSGGQFQKVEVVGCPGRSVKIAAF</sequence>
<keyword evidence="4 8" id="KW-0560">Oxidoreductase</keyword>
<keyword evidence="6 8" id="KW-0503">Monooxygenase</keyword>
<dbReference type="InterPro" id="IPR047146">
    <property type="entry name" value="Cyt_P450_E_CYP52_fungi"/>
</dbReference>
<evidence type="ECO:0000313" key="11">
    <source>
        <dbReference type="Proteomes" id="UP000758603"/>
    </source>
</evidence>
<dbReference type="PANTHER" id="PTHR24287">
    <property type="entry name" value="P450, PUTATIVE (EUROFUNG)-RELATED"/>
    <property type="match status" value="1"/>
</dbReference>
<name>A0A9P8UFL9_9PEZI</name>
<evidence type="ECO:0000256" key="1">
    <source>
        <dbReference type="ARBA" id="ARBA00001971"/>
    </source>
</evidence>
<dbReference type="PRINTS" id="PR00385">
    <property type="entry name" value="P450"/>
</dbReference>
<dbReference type="EMBL" id="JAGPXC010000007">
    <property type="protein sequence ID" value="KAH6648933.1"/>
    <property type="molecule type" value="Genomic_DNA"/>
</dbReference>
<evidence type="ECO:0000256" key="6">
    <source>
        <dbReference type="ARBA" id="ARBA00023033"/>
    </source>
</evidence>
<dbReference type="SUPFAM" id="SSF48264">
    <property type="entry name" value="Cytochrome P450"/>
    <property type="match status" value="1"/>
</dbReference>
<dbReference type="RefSeq" id="XP_045955440.1">
    <property type="nucleotide sequence ID" value="XM_046105035.1"/>
</dbReference>
<dbReference type="GO" id="GO:0020037">
    <property type="term" value="F:heme binding"/>
    <property type="evidence" value="ECO:0007669"/>
    <property type="project" value="InterPro"/>
</dbReference>
<keyword evidence="5 7" id="KW-0408">Iron</keyword>
<dbReference type="Gene3D" id="1.10.630.10">
    <property type="entry name" value="Cytochrome P450"/>
    <property type="match status" value="1"/>
</dbReference>
<reference evidence="10" key="1">
    <citation type="journal article" date="2021" name="Nat. Commun.">
        <title>Genetic determinants of endophytism in the Arabidopsis root mycobiome.</title>
        <authorList>
            <person name="Mesny F."/>
            <person name="Miyauchi S."/>
            <person name="Thiergart T."/>
            <person name="Pickel B."/>
            <person name="Atanasova L."/>
            <person name="Karlsson M."/>
            <person name="Huettel B."/>
            <person name="Barry K.W."/>
            <person name="Haridas S."/>
            <person name="Chen C."/>
            <person name="Bauer D."/>
            <person name="Andreopoulos W."/>
            <person name="Pangilinan J."/>
            <person name="LaButti K."/>
            <person name="Riley R."/>
            <person name="Lipzen A."/>
            <person name="Clum A."/>
            <person name="Drula E."/>
            <person name="Henrissat B."/>
            <person name="Kohler A."/>
            <person name="Grigoriev I.V."/>
            <person name="Martin F.M."/>
            <person name="Hacquard S."/>
        </authorList>
    </citation>
    <scope>NUCLEOTIDE SEQUENCE</scope>
    <source>
        <strain evidence="10">MPI-SDFR-AT-0073</strain>
    </source>
</reference>
<keyword evidence="9" id="KW-0812">Transmembrane</keyword>
<keyword evidence="7 8" id="KW-0349">Heme</keyword>
<evidence type="ECO:0000256" key="5">
    <source>
        <dbReference type="ARBA" id="ARBA00023004"/>
    </source>
</evidence>
<keyword evidence="9" id="KW-0472">Membrane</keyword>
<dbReference type="AlphaFoldDB" id="A0A9P8UFL9"/>
<dbReference type="Pfam" id="PF00067">
    <property type="entry name" value="p450"/>
    <property type="match status" value="1"/>
</dbReference>